<protein>
    <recommendedName>
        <fullName evidence="7">3-oxo-5-alpha-steroid 4-dehydrogenase C-terminal domain-containing protein</fullName>
    </recommendedName>
</protein>
<dbReference type="Proteomes" id="UP000054097">
    <property type="component" value="Unassembled WGS sequence"/>
</dbReference>
<dbReference type="PROSITE" id="PS50244">
    <property type="entry name" value="S5A_REDUCTASE"/>
    <property type="match status" value="1"/>
</dbReference>
<evidence type="ECO:0000256" key="1">
    <source>
        <dbReference type="ARBA" id="ARBA00004141"/>
    </source>
</evidence>
<accession>A0A0C2XD27</accession>
<dbReference type="GO" id="GO:0016627">
    <property type="term" value="F:oxidoreductase activity, acting on the CH-CH group of donors"/>
    <property type="evidence" value="ECO:0007669"/>
    <property type="project" value="InterPro"/>
</dbReference>
<dbReference type="OrthoDB" id="5788137at2759"/>
<dbReference type="PANTHER" id="PTHR10556:SF43">
    <property type="entry name" value="STEROID 5-ALPHA-REDUCTASE DET2"/>
    <property type="match status" value="1"/>
</dbReference>
<comment type="similarity">
    <text evidence="2">Belongs to the steroid 5-alpha reductase family.</text>
</comment>
<dbReference type="GO" id="GO:0006629">
    <property type="term" value="P:lipid metabolic process"/>
    <property type="evidence" value="ECO:0007669"/>
    <property type="project" value="InterPro"/>
</dbReference>
<evidence type="ECO:0000313" key="8">
    <source>
        <dbReference type="EMBL" id="KIM26997.1"/>
    </source>
</evidence>
<dbReference type="STRING" id="933852.A0A0C2XD27"/>
<feature type="domain" description="3-oxo-5-alpha-steroid 4-dehydrogenase C-terminal" evidence="7">
    <location>
        <begin position="171"/>
        <end position="311"/>
    </location>
</feature>
<feature type="transmembrane region" description="Helical" evidence="6">
    <location>
        <begin position="188"/>
        <end position="209"/>
    </location>
</feature>
<dbReference type="HOGENOM" id="CLU_065395_0_1_1"/>
<gene>
    <name evidence="8" type="ORF">M408DRAFT_330349</name>
</gene>
<evidence type="ECO:0000313" key="9">
    <source>
        <dbReference type="Proteomes" id="UP000054097"/>
    </source>
</evidence>
<feature type="transmembrane region" description="Helical" evidence="6">
    <location>
        <begin position="16"/>
        <end position="35"/>
    </location>
</feature>
<comment type="subcellular location">
    <subcellularLocation>
        <location evidence="1">Membrane</location>
        <topology evidence="1">Multi-pass membrane protein</topology>
    </subcellularLocation>
</comment>
<dbReference type="PANTHER" id="PTHR10556">
    <property type="entry name" value="3-OXO-5-ALPHA-STEROID 4-DEHYDROGENASE"/>
    <property type="match status" value="1"/>
</dbReference>
<feature type="transmembrane region" description="Helical" evidence="6">
    <location>
        <begin position="47"/>
        <end position="72"/>
    </location>
</feature>
<keyword evidence="4 6" id="KW-1133">Transmembrane helix</keyword>
<evidence type="ECO:0000256" key="6">
    <source>
        <dbReference type="SAM" id="Phobius"/>
    </source>
</evidence>
<feature type="transmembrane region" description="Helical" evidence="6">
    <location>
        <begin position="117"/>
        <end position="139"/>
    </location>
</feature>
<organism evidence="8 9">
    <name type="scientific">Serendipita vermifera MAFF 305830</name>
    <dbReference type="NCBI Taxonomy" id="933852"/>
    <lineage>
        <taxon>Eukaryota</taxon>
        <taxon>Fungi</taxon>
        <taxon>Dikarya</taxon>
        <taxon>Basidiomycota</taxon>
        <taxon>Agaricomycotina</taxon>
        <taxon>Agaricomycetes</taxon>
        <taxon>Sebacinales</taxon>
        <taxon>Serendipitaceae</taxon>
        <taxon>Serendipita</taxon>
    </lineage>
</organism>
<evidence type="ECO:0000256" key="4">
    <source>
        <dbReference type="ARBA" id="ARBA00022989"/>
    </source>
</evidence>
<dbReference type="AlphaFoldDB" id="A0A0C2XD27"/>
<dbReference type="EMBL" id="KN824302">
    <property type="protein sequence ID" value="KIM26997.1"/>
    <property type="molecule type" value="Genomic_DNA"/>
</dbReference>
<dbReference type="InterPro" id="IPR039357">
    <property type="entry name" value="SRD5A/TECR"/>
</dbReference>
<name>A0A0C2XD27_SERVB</name>
<dbReference type="InterPro" id="IPR001104">
    <property type="entry name" value="3-oxo-5_a-steroid_4-DH_C"/>
</dbReference>
<keyword evidence="9" id="KW-1185">Reference proteome</keyword>
<dbReference type="Gene3D" id="1.20.120.1630">
    <property type="match status" value="1"/>
</dbReference>
<evidence type="ECO:0000256" key="2">
    <source>
        <dbReference type="ARBA" id="ARBA00007742"/>
    </source>
</evidence>
<feature type="transmembrane region" description="Helical" evidence="6">
    <location>
        <begin position="84"/>
        <end position="105"/>
    </location>
</feature>
<keyword evidence="3 6" id="KW-0812">Transmembrane</keyword>
<dbReference type="Pfam" id="PF02544">
    <property type="entry name" value="Steroid_dh"/>
    <property type="match status" value="1"/>
</dbReference>
<evidence type="ECO:0000256" key="5">
    <source>
        <dbReference type="ARBA" id="ARBA00023136"/>
    </source>
</evidence>
<dbReference type="GO" id="GO:0016020">
    <property type="term" value="C:membrane"/>
    <property type="evidence" value="ECO:0007669"/>
    <property type="project" value="UniProtKB-SubCell"/>
</dbReference>
<evidence type="ECO:0000256" key="3">
    <source>
        <dbReference type="ARBA" id="ARBA00022692"/>
    </source>
</evidence>
<evidence type="ECO:0000259" key="7">
    <source>
        <dbReference type="Pfam" id="PF02544"/>
    </source>
</evidence>
<proteinExistence type="inferred from homology"/>
<keyword evidence="5 6" id="KW-0472">Membrane</keyword>
<sequence length="311" mass="35233">MTDLRQAFEIYYDAASWFYLIAPLVVFPILFVIDAPFGRFSPKNSKFAIDGVVGWMIMESVSPIVFIATYFLAPFSPDGKPPPFNHPSTLLAALFVLHYINRAIVSPLRSPGRSSTHIVVVFAAIIFNLVNPPLVAAFLSAPETLPNPFQSGSTKHSSGVLMPMQNLFNDFVSTLSQHHADHAHTNCWTHPTFIIGISLFVLGLASNIYHDEILYDIRRNAPPTSDGKHQYSIPQGCLYRFISYPNYFSEWIEFIGFAIAASPRLEYTPPWMFVVAEIMVMLPRAYKGHEWYHQKFPDYPKDRKAIIPFVL</sequence>
<reference evidence="9" key="2">
    <citation type="submission" date="2015-01" db="EMBL/GenBank/DDBJ databases">
        <title>Evolutionary Origins and Diversification of the Mycorrhizal Mutualists.</title>
        <authorList>
            <consortium name="DOE Joint Genome Institute"/>
            <consortium name="Mycorrhizal Genomics Consortium"/>
            <person name="Kohler A."/>
            <person name="Kuo A."/>
            <person name="Nagy L.G."/>
            <person name="Floudas D."/>
            <person name="Copeland A."/>
            <person name="Barry K.W."/>
            <person name="Cichocki N."/>
            <person name="Veneault-Fourrey C."/>
            <person name="LaButti K."/>
            <person name="Lindquist E.A."/>
            <person name="Lipzen A."/>
            <person name="Lundell T."/>
            <person name="Morin E."/>
            <person name="Murat C."/>
            <person name="Riley R."/>
            <person name="Ohm R."/>
            <person name="Sun H."/>
            <person name="Tunlid A."/>
            <person name="Henrissat B."/>
            <person name="Grigoriev I.V."/>
            <person name="Hibbett D.S."/>
            <person name="Martin F."/>
        </authorList>
    </citation>
    <scope>NUCLEOTIDE SEQUENCE [LARGE SCALE GENOMIC DNA]</scope>
    <source>
        <strain evidence="9">MAFF 305830</strain>
    </source>
</reference>
<reference evidence="8 9" key="1">
    <citation type="submission" date="2014-04" db="EMBL/GenBank/DDBJ databases">
        <authorList>
            <consortium name="DOE Joint Genome Institute"/>
            <person name="Kuo A."/>
            <person name="Zuccaro A."/>
            <person name="Kohler A."/>
            <person name="Nagy L.G."/>
            <person name="Floudas D."/>
            <person name="Copeland A."/>
            <person name="Barry K.W."/>
            <person name="Cichocki N."/>
            <person name="Veneault-Fourrey C."/>
            <person name="LaButti K."/>
            <person name="Lindquist E.A."/>
            <person name="Lipzen A."/>
            <person name="Lundell T."/>
            <person name="Morin E."/>
            <person name="Murat C."/>
            <person name="Sun H."/>
            <person name="Tunlid A."/>
            <person name="Henrissat B."/>
            <person name="Grigoriev I.V."/>
            <person name="Hibbett D.S."/>
            <person name="Martin F."/>
            <person name="Nordberg H.P."/>
            <person name="Cantor M.N."/>
            <person name="Hua S.X."/>
        </authorList>
    </citation>
    <scope>NUCLEOTIDE SEQUENCE [LARGE SCALE GENOMIC DNA]</scope>
    <source>
        <strain evidence="8 9">MAFF 305830</strain>
    </source>
</reference>